<dbReference type="PROSITE" id="PS50045">
    <property type="entry name" value="SIGMA54_INTERACT_4"/>
    <property type="match status" value="1"/>
</dbReference>
<dbReference type="Gene3D" id="1.10.8.60">
    <property type="match status" value="1"/>
</dbReference>
<dbReference type="PANTHER" id="PTHR32071:SF119">
    <property type="entry name" value="SIGMA L-DEPENDENT TRANSCRIPTIONAL REGULATOR YPLP-RELATED"/>
    <property type="match status" value="1"/>
</dbReference>
<evidence type="ECO:0000256" key="3">
    <source>
        <dbReference type="ARBA" id="ARBA00023015"/>
    </source>
</evidence>
<dbReference type="PANTHER" id="PTHR32071">
    <property type="entry name" value="TRANSCRIPTIONAL REGULATORY PROTEIN"/>
    <property type="match status" value="1"/>
</dbReference>
<dbReference type="GO" id="GO:0006355">
    <property type="term" value="P:regulation of DNA-templated transcription"/>
    <property type="evidence" value="ECO:0007669"/>
    <property type="project" value="InterPro"/>
</dbReference>
<comment type="caution">
    <text evidence="6">The sequence shown here is derived from an EMBL/GenBank/DDBJ whole genome shotgun (WGS) entry which is preliminary data.</text>
</comment>
<dbReference type="InterPro" id="IPR002078">
    <property type="entry name" value="Sigma_54_int"/>
</dbReference>
<evidence type="ECO:0000259" key="5">
    <source>
        <dbReference type="PROSITE" id="PS50045"/>
    </source>
</evidence>
<evidence type="ECO:0000256" key="4">
    <source>
        <dbReference type="ARBA" id="ARBA00023163"/>
    </source>
</evidence>
<name>A0A7C4AJ11_9BACT</name>
<dbReference type="EMBL" id="DTHO01000022">
    <property type="protein sequence ID" value="HGG99278.1"/>
    <property type="molecule type" value="Genomic_DNA"/>
</dbReference>
<dbReference type="AlphaFoldDB" id="A0A7C4AJ11"/>
<evidence type="ECO:0000256" key="1">
    <source>
        <dbReference type="ARBA" id="ARBA00022741"/>
    </source>
</evidence>
<evidence type="ECO:0000313" key="6">
    <source>
        <dbReference type="EMBL" id="HGG99278.1"/>
    </source>
</evidence>
<dbReference type="GO" id="GO:0043565">
    <property type="term" value="F:sequence-specific DNA binding"/>
    <property type="evidence" value="ECO:0007669"/>
    <property type="project" value="InterPro"/>
</dbReference>
<accession>A0A7C4AJ11</accession>
<dbReference type="SUPFAM" id="SSF46689">
    <property type="entry name" value="Homeodomain-like"/>
    <property type="match status" value="1"/>
</dbReference>
<dbReference type="PRINTS" id="PR01590">
    <property type="entry name" value="HTHFIS"/>
</dbReference>
<dbReference type="Pfam" id="PF25601">
    <property type="entry name" value="AAA_lid_14"/>
    <property type="match status" value="1"/>
</dbReference>
<proteinExistence type="predicted"/>
<keyword evidence="2" id="KW-0067">ATP-binding</keyword>
<dbReference type="Pfam" id="PF02954">
    <property type="entry name" value="HTH_8"/>
    <property type="match status" value="1"/>
</dbReference>
<evidence type="ECO:0000256" key="2">
    <source>
        <dbReference type="ARBA" id="ARBA00022840"/>
    </source>
</evidence>
<feature type="domain" description="Sigma-54 factor interaction" evidence="5">
    <location>
        <begin position="131"/>
        <end position="194"/>
    </location>
</feature>
<keyword evidence="3" id="KW-0805">Transcription regulation</keyword>
<dbReference type="InterPro" id="IPR058031">
    <property type="entry name" value="AAA_lid_NorR"/>
</dbReference>
<keyword evidence="1" id="KW-0547">Nucleotide-binding</keyword>
<dbReference type="SUPFAM" id="SSF52540">
    <property type="entry name" value="P-loop containing nucleoside triphosphate hydrolases"/>
    <property type="match status" value="1"/>
</dbReference>
<dbReference type="InterPro" id="IPR002197">
    <property type="entry name" value="HTH_Fis"/>
</dbReference>
<gene>
    <name evidence="6" type="ORF">ENV75_02350</name>
</gene>
<dbReference type="Gene3D" id="1.10.10.60">
    <property type="entry name" value="Homeodomain-like"/>
    <property type="match status" value="1"/>
</dbReference>
<organism evidence="6">
    <name type="scientific">Thermodesulfovibrio aggregans</name>
    <dbReference type="NCBI Taxonomy" id="86166"/>
    <lineage>
        <taxon>Bacteria</taxon>
        <taxon>Pseudomonadati</taxon>
        <taxon>Nitrospirota</taxon>
        <taxon>Thermodesulfovibrionia</taxon>
        <taxon>Thermodesulfovibrionales</taxon>
        <taxon>Thermodesulfovibrionaceae</taxon>
        <taxon>Thermodesulfovibrio</taxon>
    </lineage>
</organism>
<keyword evidence="4" id="KW-0804">Transcription</keyword>
<reference evidence="6" key="1">
    <citation type="journal article" date="2020" name="mSystems">
        <title>Genome- and Community-Level Interaction Insights into Carbon Utilization and Element Cycling Functions of Hydrothermarchaeota in Hydrothermal Sediment.</title>
        <authorList>
            <person name="Zhou Z."/>
            <person name="Liu Y."/>
            <person name="Xu W."/>
            <person name="Pan J."/>
            <person name="Luo Z.H."/>
            <person name="Li M."/>
        </authorList>
    </citation>
    <scope>NUCLEOTIDE SEQUENCE [LARGE SCALE GENOMIC DNA]</scope>
    <source>
        <strain evidence="6">SpSt-788</strain>
    </source>
</reference>
<dbReference type="InterPro" id="IPR009057">
    <property type="entry name" value="Homeodomain-like_sf"/>
</dbReference>
<sequence length="287" mass="33491">MIADLIRAYKSPAMEEILENISKFSFENLIIFIYGERGTEKEDLIKIILSYIPHSKIIKLPEEYGKKKFLSGHDNLVYIVKNFENIDISFLYGDKPFRCAIFVSDTDHEQLYKKNAISFELYEILSKSHKLYLPPLKERKQDIIPLADFFLKEISEFLNLPNKELSTEAKGAILNHQWIENVSELKRYLVKAFILTRHKKLTLKDIFGEYNDRLSIKGFLELKLGNFLKDFANIENSNLYETVIQEVEKALLSLVFGEAEGNQVKTAKILGINRKTLYKKLKHYNLI</sequence>
<dbReference type="InterPro" id="IPR027417">
    <property type="entry name" value="P-loop_NTPase"/>
</dbReference>
<protein>
    <recommendedName>
        <fullName evidence="5">Sigma-54 factor interaction domain-containing protein</fullName>
    </recommendedName>
</protein>
<dbReference type="GO" id="GO:0005524">
    <property type="term" value="F:ATP binding"/>
    <property type="evidence" value="ECO:0007669"/>
    <property type="project" value="UniProtKB-KW"/>
</dbReference>